<sequence length="333" mass="37034">MFGFTWIHISLFLVTLLYLTVEGKDVYVTVRDGDQASLPCGNMINDQEKCDSITWIYSVSQNSTSVELITLGQTSENAKLKSDRLSVTTNCSLVIKKVTSEDVGRYTCRQFDESGQRQGQDAPVYLSLITVIGHKSSKTVMLSCFVQTYGDCRHTVRWLHQDNDVGKDHKDMRTSQSDCSATISFKTSYYEEKPGYLASFKCEVTNKNDGEVQLCNFTPLSSCRKAGVNPSKTSGELKTTTSPTIISTTQEDCSFLNYVMLVMRVAELLLITVITVVIIRAQGNKRPPDAIIVLNSVKSPPVTRSGPEANQVQDEVTVNYENLRSTFASVKLH</sequence>
<dbReference type="Pfam" id="PF07686">
    <property type="entry name" value="V-set"/>
    <property type="match status" value="1"/>
</dbReference>
<feature type="signal peptide" evidence="2">
    <location>
        <begin position="1"/>
        <end position="23"/>
    </location>
</feature>
<dbReference type="InterPro" id="IPR013106">
    <property type="entry name" value="Ig_V-set"/>
</dbReference>
<evidence type="ECO:0000259" key="3">
    <source>
        <dbReference type="PROSITE" id="PS50835"/>
    </source>
</evidence>
<dbReference type="Ensembl" id="ENSAPET00000019870.1">
    <property type="protein sequence ID" value="ENSAPEP00000019343.1"/>
    <property type="gene ID" value="ENSAPEG00000013804.1"/>
</dbReference>
<keyword evidence="1" id="KW-0812">Transmembrane</keyword>
<dbReference type="GO" id="GO:0042110">
    <property type="term" value="P:T cell activation"/>
    <property type="evidence" value="ECO:0007669"/>
    <property type="project" value="TreeGrafter"/>
</dbReference>
<dbReference type="GO" id="GO:1990782">
    <property type="term" value="F:protein tyrosine kinase binding"/>
    <property type="evidence" value="ECO:0007669"/>
    <property type="project" value="TreeGrafter"/>
</dbReference>
<dbReference type="Gene3D" id="2.60.40.10">
    <property type="entry name" value="Immunoglobulins"/>
    <property type="match status" value="1"/>
</dbReference>
<dbReference type="OMA" id="FTWIHIS"/>
<feature type="chain" id="PRO_5018034790" description="Ig-like domain-containing protein" evidence="2">
    <location>
        <begin position="24"/>
        <end position="333"/>
    </location>
</feature>
<dbReference type="GO" id="GO:0042289">
    <property type="term" value="F:MHC class II protein binding"/>
    <property type="evidence" value="ECO:0007669"/>
    <property type="project" value="TreeGrafter"/>
</dbReference>
<name>A0A3P8T566_AMPPE</name>
<dbReference type="STRING" id="161767.ENSAPEP00000019343"/>
<feature type="transmembrane region" description="Helical" evidence="1">
    <location>
        <begin position="255"/>
        <end position="279"/>
    </location>
</feature>
<reference evidence="4 5" key="1">
    <citation type="submission" date="2018-03" db="EMBL/GenBank/DDBJ databases">
        <title>Finding Nemo's genes: A chromosome-scale reference assembly of the genome of the orange clownfish Amphiprion percula.</title>
        <authorList>
            <person name="Lehmann R."/>
        </authorList>
    </citation>
    <scope>NUCLEOTIDE SEQUENCE</scope>
</reference>
<dbReference type="PANTHER" id="PTHR11422">
    <property type="entry name" value="T-CELL SURFACE GLYCOPROTEIN CD4"/>
    <property type="match status" value="1"/>
</dbReference>
<organism evidence="4 5">
    <name type="scientific">Amphiprion percula</name>
    <name type="common">Orange clownfish</name>
    <name type="synonym">Lutjanus percula</name>
    <dbReference type="NCBI Taxonomy" id="161767"/>
    <lineage>
        <taxon>Eukaryota</taxon>
        <taxon>Metazoa</taxon>
        <taxon>Chordata</taxon>
        <taxon>Craniata</taxon>
        <taxon>Vertebrata</taxon>
        <taxon>Euteleostomi</taxon>
        <taxon>Actinopterygii</taxon>
        <taxon>Neopterygii</taxon>
        <taxon>Teleostei</taxon>
        <taxon>Neoteleostei</taxon>
        <taxon>Acanthomorphata</taxon>
        <taxon>Ovalentaria</taxon>
        <taxon>Pomacentridae</taxon>
        <taxon>Amphiprion</taxon>
    </lineage>
</organism>
<dbReference type="InterPro" id="IPR013783">
    <property type="entry name" value="Ig-like_fold"/>
</dbReference>
<evidence type="ECO:0000256" key="1">
    <source>
        <dbReference type="SAM" id="Phobius"/>
    </source>
</evidence>
<dbReference type="GeneTree" id="ENSGT00930000151352"/>
<dbReference type="SMART" id="SM00409">
    <property type="entry name" value="IG"/>
    <property type="match status" value="1"/>
</dbReference>
<evidence type="ECO:0000313" key="4">
    <source>
        <dbReference type="Ensembl" id="ENSAPEP00000019343.1"/>
    </source>
</evidence>
<dbReference type="AlphaFoldDB" id="A0A3P8T566"/>
<dbReference type="PROSITE" id="PS50835">
    <property type="entry name" value="IG_LIKE"/>
    <property type="match status" value="1"/>
</dbReference>
<accession>A0A3P8T566</accession>
<dbReference type="InterPro" id="IPR007110">
    <property type="entry name" value="Ig-like_dom"/>
</dbReference>
<dbReference type="InterPro" id="IPR036179">
    <property type="entry name" value="Ig-like_dom_sf"/>
</dbReference>
<protein>
    <recommendedName>
        <fullName evidence="3">Ig-like domain-containing protein</fullName>
    </recommendedName>
</protein>
<dbReference type="PANTHER" id="PTHR11422:SF5">
    <property type="entry name" value="DIVERSE IMMUNOGLOBULIN DOMAIN-CONTAINING PROTEIN 1.1 ISOFORM X1-RELATED"/>
    <property type="match status" value="1"/>
</dbReference>
<feature type="domain" description="Ig-like" evidence="3">
    <location>
        <begin position="30"/>
        <end position="127"/>
    </location>
</feature>
<keyword evidence="1" id="KW-0472">Membrane</keyword>
<dbReference type="GO" id="GO:0070374">
    <property type="term" value="P:positive regulation of ERK1 and ERK2 cascade"/>
    <property type="evidence" value="ECO:0007669"/>
    <property type="project" value="TreeGrafter"/>
</dbReference>
<dbReference type="InterPro" id="IPR003599">
    <property type="entry name" value="Ig_sub"/>
</dbReference>
<keyword evidence="2" id="KW-0732">Signal</keyword>
<dbReference type="SUPFAM" id="SSF48726">
    <property type="entry name" value="Immunoglobulin"/>
    <property type="match status" value="2"/>
</dbReference>
<keyword evidence="1" id="KW-1133">Transmembrane helix</keyword>
<dbReference type="GO" id="GO:0045121">
    <property type="term" value="C:membrane raft"/>
    <property type="evidence" value="ECO:0007669"/>
    <property type="project" value="TreeGrafter"/>
</dbReference>
<reference evidence="4" key="3">
    <citation type="submission" date="2025-09" db="UniProtKB">
        <authorList>
            <consortium name="Ensembl"/>
        </authorList>
    </citation>
    <scope>IDENTIFICATION</scope>
</reference>
<dbReference type="Proteomes" id="UP000265080">
    <property type="component" value="Chromosome 11"/>
</dbReference>
<dbReference type="GO" id="GO:0009897">
    <property type="term" value="C:external side of plasma membrane"/>
    <property type="evidence" value="ECO:0007669"/>
    <property type="project" value="TreeGrafter"/>
</dbReference>
<reference evidence="4" key="2">
    <citation type="submission" date="2025-08" db="UniProtKB">
        <authorList>
            <consortium name="Ensembl"/>
        </authorList>
    </citation>
    <scope>IDENTIFICATION</scope>
</reference>
<dbReference type="GO" id="GO:0035723">
    <property type="term" value="P:interleukin-15-mediated signaling pathway"/>
    <property type="evidence" value="ECO:0007669"/>
    <property type="project" value="TreeGrafter"/>
</dbReference>
<keyword evidence="5" id="KW-1185">Reference proteome</keyword>
<evidence type="ECO:0000313" key="5">
    <source>
        <dbReference type="Proteomes" id="UP000265080"/>
    </source>
</evidence>
<proteinExistence type="predicted"/>
<evidence type="ECO:0000256" key="2">
    <source>
        <dbReference type="SAM" id="SignalP"/>
    </source>
</evidence>